<evidence type="ECO:0000313" key="2">
    <source>
        <dbReference type="Proteomes" id="UP000320648"/>
    </source>
</evidence>
<dbReference type="AlphaFoldDB" id="A0A558IPF7"/>
<organism evidence="1 2">
    <name type="scientific">Corynebacterium aurimucosum</name>
    <dbReference type="NCBI Taxonomy" id="169292"/>
    <lineage>
        <taxon>Bacteria</taxon>
        <taxon>Bacillati</taxon>
        <taxon>Actinomycetota</taxon>
        <taxon>Actinomycetes</taxon>
        <taxon>Mycobacteriales</taxon>
        <taxon>Corynebacteriaceae</taxon>
        <taxon>Corynebacterium</taxon>
    </lineage>
</organism>
<accession>A0A558IPF7</accession>
<proteinExistence type="predicted"/>
<dbReference type="Proteomes" id="UP000320648">
    <property type="component" value="Unassembled WGS sequence"/>
</dbReference>
<dbReference type="EMBL" id="VMTX01000009">
    <property type="protein sequence ID" value="TVU83285.1"/>
    <property type="molecule type" value="Genomic_DNA"/>
</dbReference>
<reference evidence="1 2" key="1">
    <citation type="submission" date="2019-07" db="EMBL/GenBank/DDBJ databases">
        <title>Draft genome of C. aurimucosum strain 15-4290.</title>
        <authorList>
            <person name="Pacheco L.G.C."/>
            <person name="Aguiar E.R.G.R."/>
            <person name="Navas J."/>
            <person name="Santos C.S."/>
            <person name="Rocha D.J.P.G."/>
        </authorList>
    </citation>
    <scope>NUCLEOTIDE SEQUENCE [LARGE SCALE GENOMIC DNA]</scope>
    <source>
        <strain evidence="1 2">15-4290</strain>
    </source>
</reference>
<sequence length="85" mass="9454">MRSKQFWLDLFERAAKTFAQTLLAWIVVDQAVWEMDWKQGLGLAATATVASILTSFASLKVATPETASVVYVGRHRAEESHDAVE</sequence>
<dbReference type="InterPro" id="IPR020109">
    <property type="entry name" value="Holin_r1t"/>
</dbReference>
<gene>
    <name evidence="1" type="ORF">FQN05_07295</name>
</gene>
<comment type="caution">
    <text evidence="1">The sequence shown here is derived from an EMBL/GenBank/DDBJ whole genome shotgun (WGS) entry which is preliminary data.</text>
</comment>
<protein>
    <submittedName>
        <fullName evidence="1">Holin</fullName>
    </submittedName>
</protein>
<dbReference type="Pfam" id="PF16945">
    <property type="entry name" value="Phage_r1t_holin"/>
    <property type="match status" value="1"/>
</dbReference>
<dbReference type="RefSeq" id="WP_158381640.1">
    <property type="nucleotide sequence ID" value="NZ_VMTX01000009.1"/>
</dbReference>
<evidence type="ECO:0000313" key="1">
    <source>
        <dbReference type="EMBL" id="TVU83285.1"/>
    </source>
</evidence>
<name>A0A558IPF7_9CORY</name>